<organism evidence="5 6">
    <name type="scientific">Trichodelitschia bisporula</name>
    <dbReference type="NCBI Taxonomy" id="703511"/>
    <lineage>
        <taxon>Eukaryota</taxon>
        <taxon>Fungi</taxon>
        <taxon>Dikarya</taxon>
        <taxon>Ascomycota</taxon>
        <taxon>Pezizomycotina</taxon>
        <taxon>Dothideomycetes</taxon>
        <taxon>Dothideomycetes incertae sedis</taxon>
        <taxon>Phaeotrichales</taxon>
        <taxon>Phaeotrichaceae</taxon>
        <taxon>Trichodelitschia</taxon>
    </lineage>
</organism>
<comment type="similarity">
    <text evidence="2">Belongs to the PhyH family.</text>
</comment>
<gene>
    <name evidence="5" type="ORF">EJ06DRAFT_541418</name>
</gene>
<dbReference type="Pfam" id="PF05721">
    <property type="entry name" value="PhyH"/>
    <property type="match status" value="1"/>
</dbReference>
<dbReference type="Proteomes" id="UP000799640">
    <property type="component" value="Unassembled WGS sequence"/>
</dbReference>
<keyword evidence="5" id="KW-0223">Dioxygenase</keyword>
<evidence type="ECO:0000256" key="3">
    <source>
        <dbReference type="ARBA" id="ARBA00022723"/>
    </source>
</evidence>
<dbReference type="GO" id="GO:0046872">
    <property type="term" value="F:metal ion binding"/>
    <property type="evidence" value="ECO:0007669"/>
    <property type="project" value="UniProtKB-KW"/>
</dbReference>
<dbReference type="Gene3D" id="2.60.120.620">
    <property type="entry name" value="q2cbj1_9rhob like domain"/>
    <property type="match status" value="1"/>
</dbReference>
<evidence type="ECO:0000256" key="2">
    <source>
        <dbReference type="ARBA" id="ARBA00005830"/>
    </source>
</evidence>
<reference evidence="5" key="1">
    <citation type="journal article" date="2020" name="Stud. Mycol.">
        <title>101 Dothideomycetes genomes: a test case for predicting lifestyles and emergence of pathogens.</title>
        <authorList>
            <person name="Haridas S."/>
            <person name="Albert R."/>
            <person name="Binder M."/>
            <person name="Bloem J."/>
            <person name="Labutti K."/>
            <person name="Salamov A."/>
            <person name="Andreopoulos B."/>
            <person name="Baker S."/>
            <person name="Barry K."/>
            <person name="Bills G."/>
            <person name="Bluhm B."/>
            <person name="Cannon C."/>
            <person name="Castanera R."/>
            <person name="Culley D."/>
            <person name="Daum C."/>
            <person name="Ezra D."/>
            <person name="Gonzalez J."/>
            <person name="Henrissat B."/>
            <person name="Kuo A."/>
            <person name="Liang C."/>
            <person name="Lipzen A."/>
            <person name="Lutzoni F."/>
            <person name="Magnuson J."/>
            <person name="Mondo S."/>
            <person name="Nolan M."/>
            <person name="Ohm R."/>
            <person name="Pangilinan J."/>
            <person name="Park H.-J."/>
            <person name="Ramirez L."/>
            <person name="Alfaro M."/>
            <person name="Sun H."/>
            <person name="Tritt A."/>
            <person name="Yoshinaga Y."/>
            <person name="Zwiers L.-H."/>
            <person name="Turgeon B."/>
            <person name="Goodwin S."/>
            <person name="Spatafora J."/>
            <person name="Crous P."/>
            <person name="Grigoriev I."/>
        </authorList>
    </citation>
    <scope>NUCLEOTIDE SEQUENCE</scope>
    <source>
        <strain evidence="5">CBS 262.69</strain>
    </source>
</reference>
<keyword evidence="5" id="KW-0560">Oxidoreductase</keyword>
<dbReference type="InterPro" id="IPR008775">
    <property type="entry name" value="Phytyl_CoA_dOase-like"/>
</dbReference>
<dbReference type="GO" id="GO:0051213">
    <property type="term" value="F:dioxygenase activity"/>
    <property type="evidence" value="ECO:0007669"/>
    <property type="project" value="UniProtKB-KW"/>
</dbReference>
<evidence type="ECO:0000313" key="5">
    <source>
        <dbReference type="EMBL" id="KAF2403697.1"/>
    </source>
</evidence>
<dbReference type="PANTHER" id="PTHR20883">
    <property type="entry name" value="PHYTANOYL-COA DIOXYGENASE DOMAIN CONTAINING 1"/>
    <property type="match status" value="1"/>
</dbReference>
<keyword evidence="6" id="KW-1185">Reference proteome</keyword>
<proteinExistence type="inferred from homology"/>
<dbReference type="PANTHER" id="PTHR20883:SF15">
    <property type="entry name" value="PHYTANOYL-COA DIOXYGENASE DOMAIN-CONTAINING PROTEIN 1"/>
    <property type="match status" value="1"/>
</dbReference>
<accession>A0A6G1I6M5</accession>
<dbReference type="EMBL" id="ML996689">
    <property type="protein sequence ID" value="KAF2403697.1"/>
    <property type="molecule type" value="Genomic_DNA"/>
</dbReference>
<evidence type="ECO:0000256" key="4">
    <source>
        <dbReference type="ARBA" id="ARBA00023004"/>
    </source>
</evidence>
<evidence type="ECO:0000313" key="6">
    <source>
        <dbReference type="Proteomes" id="UP000799640"/>
    </source>
</evidence>
<name>A0A6G1I6M5_9PEZI</name>
<sequence length="298" mass="32556">MPTHLNPPSHAPAPLPTDPQTLADIQHVLEHGFVILPSLLSPSVVAACNAELARLSGSTPSRGRNSFEGVATVRIYALLNKSRIFDELVVLPRVLALNEYFLSPGYAISAMHSIEIGAGERAQGLHHDDMFCDLSRPRRALGTAVVVALDGFGVENGATRIVAGSHKWGGRVPRGGDEVVSVECEAGSVVYFLGTTWHGGGENRSGRPRRSVTVQYCQPWVRPIENQFLAVDPRKLDEIPERIVDMMGYKVHKPFIGYVDGLSPRTAAKRMVQWLQKPADCNPPSFAHRGDVEEKSKL</sequence>
<keyword evidence="4" id="KW-0408">Iron</keyword>
<dbReference type="OrthoDB" id="445007at2759"/>
<keyword evidence="3" id="KW-0479">Metal-binding</keyword>
<protein>
    <submittedName>
        <fullName evidence="5">Phytanoyl-CoA dioxygenase</fullName>
    </submittedName>
</protein>
<comment type="cofactor">
    <cofactor evidence="1">
        <name>Fe cation</name>
        <dbReference type="ChEBI" id="CHEBI:24875"/>
    </cofactor>
</comment>
<evidence type="ECO:0000256" key="1">
    <source>
        <dbReference type="ARBA" id="ARBA00001962"/>
    </source>
</evidence>
<dbReference type="AlphaFoldDB" id="A0A6G1I6M5"/>
<dbReference type="SUPFAM" id="SSF51197">
    <property type="entry name" value="Clavaminate synthase-like"/>
    <property type="match status" value="1"/>
</dbReference>